<dbReference type="EMBL" id="JBHLUU010000122">
    <property type="protein sequence ID" value="MFC0477526.1"/>
    <property type="molecule type" value="Genomic_DNA"/>
</dbReference>
<evidence type="ECO:0000256" key="6">
    <source>
        <dbReference type="ARBA" id="ARBA00022777"/>
    </source>
</evidence>
<evidence type="ECO:0000259" key="13">
    <source>
        <dbReference type="PROSITE" id="PS50924"/>
    </source>
</evidence>
<evidence type="ECO:0000256" key="5">
    <source>
        <dbReference type="ARBA" id="ARBA00022741"/>
    </source>
</evidence>
<dbReference type="Pfam" id="PF00512">
    <property type="entry name" value="HisKA"/>
    <property type="match status" value="1"/>
</dbReference>
<dbReference type="PROSITE" id="PS50109">
    <property type="entry name" value="HIS_KIN"/>
    <property type="match status" value="1"/>
</dbReference>
<comment type="caution">
    <text evidence="14">The sequence shown here is derived from an EMBL/GenBank/DDBJ whole genome shotgun (WGS) entry which is preliminary data.</text>
</comment>
<dbReference type="SMART" id="SM00388">
    <property type="entry name" value="HisKA"/>
    <property type="match status" value="1"/>
</dbReference>
<keyword evidence="15" id="KW-1185">Reference proteome</keyword>
<keyword evidence="3" id="KW-0597">Phosphoprotein</keyword>
<evidence type="ECO:0000313" key="15">
    <source>
        <dbReference type="Proteomes" id="UP001589738"/>
    </source>
</evidence>
<keyword evidence="7" id="KW-0067">ATP-binding</keyword>
<feature type="transmembrane region" description="Helical" evidence="9">
    <location>
        <begin position="108"/>
        <end position="133"/>
    </location>
</feature>
<dbReference type="SUPFAM" id="SSF55785">
    <property type="entry name" value="PYP-like sensor domain (PAS domain)"/>
    <property type="match status" value="2"/>
</dbReference>
<dbReference type="InterPro" id="IPR004358">
    <property type="entry name" value="Sig_transdc_His_kin-like_C"/>
</dbReference>
<keyword evidence="9" id="KW-0472">Membrane</keyword>
<evidence type="ECO:0000256" key="3">
    <source>
        <dbReference type="ARBA" id="ARBA00022553"/>
    </source>
</evidence>
<dbReference type="InterPro" id="IPR036890">
    <property type="entry name" value="HATPase_C_sf"/>
</dbReference>
<protein>
    <recommendedName>
        <fullName evidence="2">histidine kinase</fullName>
        <ecNumber evidence="2">2.7.13.3</ecNumber>
    </recommendedName>
</protein>
<keyword evidence="4" id="KW-0808">Transferase</keyword>
<evidence type="ECO:0000313" key="14">
    <source>
        <dbReference type="EMBL" id="MFC0477526.1"/>
    </source>
</evidence>
<feature type="transmembrane region" description="Helical" evidence="9">
    <location>
        <begin position="139"/>
        <end position="160"/>
    </location>
</feature>
<dbReference type="InterPro" id="IPR003594">
    <property type="entry name" value="HATPase_dom"/>
</dbReference>
<feature type="domain" description="PAC" evidence="12">
    <location>
        <begin position="320"/>
        <end position="372"/>
    </location>
</feature>
<gene>
    <name evidence="14" type="ORF">ACFFHF_20250</name>
</gene>
<evidence type="ECO:0000259" key="10">
    <source>
        <dbReference type="PROSITE" id="PS50109"/>
    </source>
</evidence>
<dbReference type="Pfam" id="PF03707">
    <property type="entry name" value="MHYT"/>
    <property type="match status" value="1"/>
</dbReference>
<dbReference type="NCBIfam" id="TIGR00229">
    <property type="entry name" value="sensory_box"/>
    <property type="match status" value="2"/>
</dbReference>
<dbReference type="CDD" id="cd00082">
    <property type="entry name" value="HisKA"/>
    <property type="match status" value="1"/>
</dbReference>
<feature type="transmembrane region" description="Helical" evidence="9">
    <location>
        <begin position="73"/>
        <end position="96"/>
    </location>
</feature>
<name>A0ABV6KZS2_9BACI</name>
<feature type="transmembrane region" description="Helical" evidence="9">
    <location>
        <begin position="43"/>
        <end position="67"/>
    </location>
</feature>
<dbReference type="Proteomes" id="UP001589738">
    <property type="component" value="Unassembled WGS sequence"/>
</dbReference>
<evidence type="ECO:0000259" key="12">
    <source>
        <dbReference type="PROSITE" id="PS50113"/>
    </source>
</evidence>
<dbReference type="Gene3D" id="1.10.287.130">
    <property type="match status" value="1"/>
</dbReference>
<dbReference type="InterPro" id="IPR003661">
    <property type="entry name" value="HisK_dim/P_dom"/>
</dbReference>
<dbReference type="InterPro" id="IPR000014">
    <property type="entry name" value="PAS"/>
</dbReference>
<dbReference type="Pfam" id="PF13426">
    <property type="entry name" value="PAS_9"/>
    <property type="match status" value="2"/>
</dbReference>
<proteinExistence type="predicted"/>
<dbReference type="SUPFAM" id="SSF47384">
    <property type="entry name" value="Homodimeric domain of signal transducing histidine kinase"/>
    <property type="match status" value="1"/>
</dbReference>
<dbReference type="InterPro" id="IPR000700">
    <property type="entry name" value="PAS-assoc_C"/>
</dbReference>
<feature type="domain" description="PAC" evidence="12">
    <location>
        <begin position="448"/>
        <end position="500"/>
    </location>
</feature>
<dbReference type="InterPro" id="IPR035965">
    <property type="entry name" value="PAS-like_dom_sf"/>
</dbReference>
<dbReference type="PANTHER" id="PTHR43065">
    <property type="entry name" value="SENSOR HISTIDINE KINASE"/>
    <property type="match status" value="1"/>
</dbReference>
<reference evidence="14 15" key="1">
    <citation type="submission" date="2024-09" db="EMBL/GenBank/DDBJ databases">
        <authorList>
            <person name="Sun Q."/>
            <person name="Mori K."/>
        </authorList>
    </citation>
    <scope>NUCLEOTIDE SEQUENCE [LARGE SCALE GENOMIC DNA]</scope>
    <source>
        <strain evidence="14 15">CGMCC 1.9126</strain>
    </source>
</reference>
<dbReference type="Gene3D" id="3.30.565.10">
    <property type="entry name" value="Histidine kinase-like ATPase, C-terminal domain"/>
    <property type="match status" value="1"/>
</dbReference>
<keyword evidence="9" id="KW-1133">Transmembrane helix</keyword>
<dbReference type="PRINTS" id="PR00344">
    <property type="entry name" value="BCTRLSENSOR"/>
</dbReference>
<dbReference type="PROSITE" id="PS50924">
    <property type="entry name" value="MHYT"/>
    <property type="match status" value="1"/>
</dbReference>
<feature type="domain" description="Histidine kinase" evidence="10">
    <location>
        <begin position="513"/>
        <end position="719"/>
    </location>
</feature>
<dbReference type="SMART" id="SM00091">
    <property type="entry name" value="PAS"/>
    <property type="match status" value="2"/>
</dbReference>
<feature type="transmembrane region" description="Helical" evidence="9">
    <location>
        <begin position="215"/>
        <end position="238"/>
    </location>
</feature>
<evidence type="ECO:0000256" key="4">
    <source>
        <dbReference type="ARBA" id="ARBA00022679"/>
    </source>
</evidence>
<keyword evidence="8" id="KW-0902">Two-component regulatory system</keyword>
<evidence type="ECO:0000256" key="9">
    <source>
        <dbReference type="PROSITE-ProRule" id="PRU00244"/>
    </source>
</evidence>
<dbReference type="PROSITE" id="PS50113">
    <property type="entry name" value="PAC"/>
    <property type="match status" value="2"/>
</dbReference>
<dbReference type="Pfam" id="PF02518">
    <property type="entry name" value="HATPase_c"/>
    <property type="match status" value="1"/>
</dbReference>
<feature type="domain" description="PAS" evidence="11">
    <location>
        <begin position="248"/>
        <end position="305"/>
    </location>
</feature>
<dbReference type="Gene3D" id="3.30.450.20">
    <property type="entry name" value="PAS domain"/>
    <property type="match status" value="2"/>
</dbReference>
<dbReference type="CDD" id="cd00130">
    <property type="entry name" value="PAS"/>
    <property type="match status" value="2"/>
</dbReference>
<dbReference type="SUPFAM" id="SSF55874">
    <property type="entry name" value="ATPase domain of HSP90 chaperone/DNA topoisomerase II/histidine kinase"/>
    <property type="match status" value="1"/>
</dbReference>
<evidence type="ECO:0000256" key="1">
    <source>
        <dbReference type="ARBA" id="ARBA00000085"/>
    </source>
</evidence>
<evidence type="ECO:0000256" key="7">
    <source>
        <dbReference type="ARBA" id="ARBA00022840"/>
    </source>
</evidence>
<dbReference type="InterPro" id="IPR036097">
    <property type="entry name" value="HisK_dim/P_sf"/>
</dbReference>
<organism evidence="14 15">
    <name type="scientific">Robertmurraya beringensis</name>
    <dbReference type="NCBI Taxonomy" id="641660"/>
    <lineage>
        <taxon>Bacteria</taxon>
        <taxon>Bacillati</taxon>
        <taxon>Bacillota</taxon>
        <taxon>Bacilli</taxon>
        <taxon>Bacillales</taxon>
        <taxon>Bacillaceae</taxon>
        <taxon>Robertmurraya</taxon>
    </lineage>
</organism>
<evidence type="ECO:0000256" key="8">
    <source>
        <dbReference type="ARBA" id="ARBA00023012"/>
    </source>
</evidence>
<feature type="domain" description="PAS" evidence="11">
    <location>
        <begin position="366"/>
        <end position="419"/>
    </location>
</feature>
<accession>A0ABV6KZS2</accession>
<sequence>MEEIIGSYNPILIFSAFILTIMASYTSMNLVAMLHTSERNGRLLLIAGTLSMGVGIWLMNFIGMLTIDGAESFHYRIPLILLSLIVGIIFVGLAFYTVTKHHFHKTSLLLGSIFMTCAVLFVHLVGMLGLEIVFSYDPIILIVALVLMCASFWFVFWMLFFAKNFSVSHRIWMKPLAALVLTIAIVEGHFLLVKSAEIIRFKITDPIGNISDERLFIYFVLFLSIVILIGLISSSAFISRKLAITDTNLKDITAALDESSIVAITDPKGKITFVNDKFVEISKYQREELLGMDHRILNSGYHPRSYFQQLWKEISSGRVWKGEIRNKAKDGSFYWVDTTIVPFLGKNGKPYQYVAIRHDITNRKLAEEKLKESLKEVNDINFALDQSSIVAFTDEKGKITKVNDKFCEISKYSREELIGVDHKILNSGFHSKAYFKELWSTIGNGHVWKGEIRNKAKDGTYYWVDTTIIPFMNEKGKPYQYLAIRNDITERKKTEETLHRQDKLAAVGQLAAGVAHEIRNPLTSMKGYGEFLLEDETDPQRREFIEIILDEIGRVNTIVEDFMVLAKPRAVELEEKNIVKIINNVLSLLEFEARKKNVKMSFEANEDIIQIECDEDRLKQVFLNFVKNGIEAMPNGGELTVKVSVEDNQVQISIQDTGVGIPEDKLKKIGEPFYTTKKEGNGLGLMVSFKIIESHQGKVYIESEINKGTTFNIILPAKTA</sequence>
<dbReference type="SMART" id="SM00086">
    <property type="entry name" value="PAC"/>
    <property type="match status" value="2"/>
</dbReference>
<keyword evidence="5" id="KW-0547">Nucleotide-binding</keyword>
<keyword evidence="9" id="KW-0812">Transmembrane</keyword>
<dbReference type="RefSeq" id="WP_377058911.1">
    <property type="nucleotide sequence ID" value="NZ_JBHLUU010000122.1"/>
</dbReference>
<dbReference type="SMART" id="SM00387">
    <property type="entry name" value="HATPase_c"/>
    <property type="match status" value="1"/>
</dbReference>
<feature type="transmembrane region" description="Helical" evidence="9">
    <location>
        <begin position="12"/>
        <end position="31"/>
    </location>
</feature>
<dbReference type="InterPro" id="IPR005330">
    <property type="entry name" value="MHYT_dom"/>
</dbReference>
<dbReference type="InterPro" id="IPR005467">
    <property type="entry name" value="His_kinase_dom"/>
</dbReference>
<dbReference type="PANTHER" id="PTHR43065:SF34">
    <property type="entry name" value="SPORULATION KINASE A"/>
    <property type="match status" value="1"/>
</dbReference>
<dbReference type="PROSITE" id="PS50112">
    <property type="entry name" value="PAS"/>
    <property type="match status" value="2"/>
</dbReference>
<evidence type="ECO:0000256" key="2">
    <source>
        <dbReference type="ARBA" id="ARBA00012438"/>
    </source>
</evidence>
<feature type="domain" description="MHYT" evidence="13">
    <location>
        <begin position="8"/>
        <end position="199"/>
    </location>
</feature>
<feature type="transmembrane region" description="Helical" evidence="9">
    <location>
        <begin position="172"/>
        <end position="192"/>
    </location>
</feature>
<evidence type="ECO:0000259" key="11">
    <source>
        <dbReference type="PROSITE" id="PS50112"/>
    </source>
</evidence>
<comment type="catalytic activity">
    <reaction evidence="1">
        <text>ATP + protein L-histidine = ADP + protein N-phospho-L-histidine.</text>
        <dbReference type="EC" id="2.7.13.3"/>
    </reaction>
</comment>
<dbReference type="InterPro" id="IPR001610">
    <property type="entry name" value="PAC"/>
</dbReference>
<dbReference type="EC" id="2.7.13.3" evidence="2"/>
<keyword evidence="6" id="KW-0418">Kinase</keyword>